<evidence type="ECO:0000256" key="17">
    <source>
        <dbReference type="ARBA" id="ARBA00036589"/>
    </source>
</evidence>
<name>A0A6P8FZY5_CLUHA</name>
<evidence type="ECO:0000256" key="7">
    <source>
        <dbReference type="ARBA" id="ARBA00022679"/>
    </source>
</evidence>
<keyword evidence="10" id="KW-0735">Signal-anchor</keyword>
<accession>A0A6P8FZY5</accession>
<comment type="subcellular location">
    <subcellularLocation>
        <location evidence="1">Golgi apparatus membrane</location>
        <topology evidence="1">Single-pass type II membrane protein</topology>
    </subcellularLocation>
</comment>
<evidence type="ECO:0000256" key="3">
    <source>
        <dbReference type="ARBA" id="ARBA00004922"/>
    </source>
</evidence>
<comment type="pathway">
    <text evidence="2">Lipid metabolism; sphingolipid metabolism.</text>
</comment>
<keyword evidence="15" id="KW-1015">Disulfide bond</keyword>
<gene>
    <name evidence="33" type="primary">LOC105909703</name>
</gene>
<comment type="catalytic activity">
    <reaction evidence="29">
        <text>[alpha-N-acetylneuraminyl-(2-&gt;8)](n)-alpha-N-acetylneuraminyl-(2-&gt;8)-alpha-N-acetylneuraminyl-(2-&gt;3)-beta-D-galactosyl-(1-&gt;4)-beta-D-glucosyl-(1&lt;-&gt;1)-ceramide + CMP-N-acetyl-beta-neuraminate = [alpha-N-acetylneuraminyl-(2-&gt;8)](n+1)-alpha-N-acetylneuraminyl-(2-&gt;8)-alpha-N-acetylneuraminyl-(2-&gt;3)-beta-D-galactosyl-(1-&gt;4)-beta-D-glucosyl-(1&lt;-&gt;1)-ceramide + CMP + H(+)</text>
        <dbReference type="Rhea" id="RHEA:77371"/>
        <dbReference type="Rhea" id="RHEA-COMP:18881"/>
        <dbReference type="Rhea" id="RHEA-COMP:18935"/>
        <dbReference type="ChEBI" id="CHEBI:15378"/>
        <dbReference type="ChEBI" id="CHEBI:57812"/>
        <dbReference type="ChEBI" id="CHEBI:60377"/>
        <dbReference type="ChEBI" id="CHEBI:197322"/>
    </reaction>
    <physiologicalReaction direction="left-to-right" evidence="29">
        <dbReference type="Rhea" id="RHEA:77372"/>
    </physiologicalReaction>
</comment>
<keyword evidence="16" id="KW-0325">Glycoprotein</keyword>
<dbReference type="GO" id="GO:0006665">
    <property type="term" value="P:sphingolipid metabolic process"/>
    <property type="evidence" value="ECO:0007669"/>
    <property type="project" value="UniProtKB-KW"/>
</dbReference>
<comment type="catalytic activity">
    <reaction evidence="27">
        <text>a ganglioside GM3 (d18:1(4E)) + CMP-N-acetyl-beta-neuraminate = a ganglioside GD3 (d18:1(4E)) + CMP + H(+)</text>
        <dbReference type="Rhea" id="RHEA:41760"/>
        <dbReference type="ChEBI" id="CHEBI:15378"/>
        <dbReference type="ChEBI" id="CHEBI:57812"/>
        <dbReference type="ChEBI" id="CHEBI:60065"/>
        <dbReference type="ChEBI" id="CHEBI:60377"/>
        <dbReference type="ChEBI" id="CHEBI:78436"/>
    </reaction>
    <physiologicalReaction direction="left-to-right" evidence="27">
        <dbReference type="Rhea" id="RHEA:41761"/>
    </physiologicalReaction>
</comment>
<dbReference type="GeneID" id="105909703"/>
<evidence type="ECO:0000256" key="16">
    <source>
        <dbReference type="ARBA" id="ARBA00023180"/>
    </source>
</evidence>
<comment type="catalytic activity">
    <reaction evidence="25">
        <text>a ganglioside GD1a (d18:1(4E)) + CMP-N-acetyl-beta-neuraminate = a ganglioside GT1a (d18:1(4E)) + CMP + H(+)</text>
        <dbReference type="Rhea" id="RHEA:41768"/>
        <dbReference type="ChEBI" id="CHEBI:15378"/>
        <dbReference type="ChEBI" id="CHEBI:57812"/>
        <dbReference type="ChEBI" id="CHEBI:60377"/>
        <dbReference type="ChEBI" id="CHEBI:78445"/>
        <dbReference type="ChEBI" id="CHEBI:78447"/>
    </reaction>
    <physiologicalReaction direction="left-to-right" evidence="25">
        <dbReference type="Rhea" id="RHEA:41769"/>
    </physiologicalReaction>
</comment>
<evidence type="ECO:0000256" key="25">
    <source>
        <dbReference type="ARBA" id="ARBA00043743"/>
    </source>
</evidence>
<evidence type="ECO:0000256" key="11">
    <source>
        <dbReference type="ARBA" id="ARBA00022989"/>
    </source>
</evidence>
<evidence type="ECO:0000256" key="30">
    <source>
        <dbReference type="ARBA" id="ARBA00044471"/>
    </source>
</evidence>
<evidence type="ECO:0000256" key="29">
    <source>
        <dbReference type="ARBA" id="ARBA00044457"/>
    </source>
</evidence>
<dbReference type="Gene3D" id="3.90.1480.20">
    <property type="entry name" value="Glycosyl transferase family 29"/>
    <property type="match status" value="1"/>
</dbReference>
<evidence type="ECO:0000256" key="27">
    <source>
        <dbReference type="ARBA" id="ARBA00043813"/>
    </source>
</evidence>
<evidence type="ECO:0000256" key="22">
    <source>
        <dbReference type="ARBA" id="ARBA00042694"/>
    </source>
</evidence>
<evidence type="ECO:0000256" key="15">
    <source>
        <dbReference type="ARBA" id="ARBA00023157"/>
    </source>
</evidence>
<dbReference type="InterPro" id="IPR012163">
    <property type="entry name" value="Sialyl_trans"/>
</dbReference>
<comment type="catalytic activity">
    <reaction evidence="26">
        <text>a ganglioside GT1b (d18:1(4E)) + CMP-N-acetyl-beta-neuraminate = a ganglioside GQ1b (d18:1(4E)) + CMP + H(+)</text>
        <dbReference type="Rhea" id="RHEA:41772"/>
        <dbReference type="ChEBI" id="CHEBI:15378"/>
        <dbReference type="ChEBI" id="CHEBI:57812"/>
        <dbReference type="ChEBI" id="CHEBI:60377"/>
        <dbReference type="ChEBI" id="CHEBI:78452"/>
        <dbReference type="ChEBI" id="CHEBI:78455"/>
    </reaction>
    <physiologicalReaction direction="left-to-right" evidence="26">
        <dbReference type="Rhea" id="RHEA:41773"/>
    </physiologicalReaction>
</comment>
<keyword evidence="9" id="KW-0746">Sphingolipid metabolism</keyword>
<keyword evidence="11" id="KW-1133">Transmembrane helix</keyword>
<dbReference type="AlphaFoldDB" id="A0A6P8FZY5"/>
<keyword evidence="6" id="KW-0328">Glycosyltransferase</keyword>
<feature type="disulfide bond" evidence="31">
    <location>
        <begin position="117"/>
        <end position="260"/>
    </location>
</feature>
<evidence type="ECO:0000313" key="32">
    <source>
        <dbReference type="Proteomes" id="UP000515152"/>
    </source>
</evidence>
<comment type="catalytic activity">
    <reaction evidence="24">
        <text>a ganglioside GM1b (d18:1(4E)) + CMP-N-acetyl-beta-neuraminate = a ganglioside GD1c (d18:1(4E)) + CMP + H(+)</text>
        <dbReference type="Rhea" id="RHEA:47576"/>
        <dbReference type="ChEBI" id="CHEBI:15378"/>
        <dbReference type="ChEBI" id="CHEBI:57812"/>
        <dbReference type="ChEBI" id="CHEBI:60377"/>
        <dbReference type="ChEBI" id="CHEBI:78568"/>
        <dbReference type="ChEBI" id="CHEBI:87787"/>
    </reaction>
    <physiologicalReaction direction="left-to-right" evidence="24">
        <dbReference type="Rhea" id="RHEA:47577"/>
    </physiologicalReaction>
</comment>
<dbReference type="PANTHER" id="PTHR11987">
    <property type="entry name" value="ALPHA-2,8-SIALYLTRANSFERASE"/>
    <property type="match status" value="1"/>
</dbReference>
<keyword evidence="32" id="KW-1185">Reference proteome</keyword>
<dbReference type="PIRSF" id="PIRSF005557">
    <property type="entry name" value="Sialyl_trans"/>
    <property type="match status" value="1"/>
</dbReference>
<evidence type="ECO:0000256" key="21">
    <source>
        <dbReference type="ARBA" id="ARBA00041984"/>
    </source>
</evidence>
<protein>
    <recommendedName>
        <fullName evidence="19">Alpha-N-acetylneuraminide alpha-2,8-sialyltransferase</fullName>
        <ecNumber evidence="18">2.4.3.8</ecNumber>
    </recommendedName>
    <alternativeName>
        <fullName evidence="21">Alpha-2,8-sialyltransferase 8A</fullName>
    </alternativeName>
    <alternativeName>
        <fullName evidence="20">Ganglioside GD3 synthase</fullName>
    </alternativeName>
    <alternativeName>
        <fullName evidence="22">Sialyltransferase 8A</fullName>
    </alternativeName>
    <alternativeName>
        <fullName evidence="23">Sialyltransferase St8Sia I</fullName>
    </alternativeName>
</protein>
<comment type="catalytic activity">
    <reaction evidence="28">
        <text>a ganglioside GD3 (d18:1(4E)) + CMP-N-acetyl-beta-neuraminate = a ganglioside GT3 (d18:1(4E)) + CMP + H(+)</text>
        <dbReference type="Rhea" id="RHEA:41764"/>
        <dbReference type="ChEBI" id="CHEBI:15378"/>
        <dbReference type="ChEBI" id="CHEBI:57812"/>
        <dbReference type="ChEBI" id="CHEBI:60377"/>
        <dbReference type="ChEBI" id="CHEBI:78436"/>
        <dbReference type="ChEBI" id="CHEBI:78438"/>
    </reaction>
    <physiologicalReaction direction="left-to-right" evidence="28">
        <dbReference type="Rhea" id="RHEA:41765"/>
    </physiologicalReaction>
</comment>
<evidence type="ECO:0000256" key="9">
    <source>
        <dbReference type="ARBA" id="ARBA00022919"/>
    </source>
</evidence>
<evidence type="ECO:0000256" key="1">
    <source>
        <dbReference type="ARBA" id="ARBA00004323"/>
    </source>
</evidence>
<evidence type="ECO:0000256" key="18">
    <source>
        <dbReference type="ARBA" id="ARBA00039110"/>
    </source>
</evidence>
<evidence type="ECO:0000256" key="12">
    <source>
        <dbReference type="ARBA" id="ARBA00023034"/>
    </source>
</evidence>
<dbReference type="InterPro" id="IPR038578">
    <property type="entry name" value="GT29-like_sf"/>
</dbReference>
<evidence type="ECO:0000256" key="6">
    <source>
        <dbReference type="ARBA" id="ARBA00022676"/>
    </source>
</evidence>
<evidence type="ECO:0000256" key="8">
    <source>
        <dbReference type="ARBA" id="ARBA00022692"/>
    </source>
</evidence>
<comment type="pathway">
    <text evidence="4">Sphingolipid metabolism.</text>
</comment>
<keyword evidence="13" id="KW-0443">Lipid metabolism</keyword>
<dbReference type="RefSeq" id="XP_031428757.1">
    <property type="nucleotide sequence ID" value="XM_031572897.2"/>
</dbReference>
<comment type="catalytic activity">
    <reaction evidence="30">
        <text>a ganglioside GD3 + CMP-N-acetyl-beta-neuraminate = a ganglioside GT3 + CMP + H(+)</text>
        <dbReference type="Rhea" id="RHEA:77295"/>
        <dbReference type="ChEBI" id="CHEBI:15378"/>
        <dbReference type="ChEBI" id="CHEBI:57812"/>
        <dbReference type="ChEBI" id="CHEBI:60377"/>
        <dbReference type="ChEBI" id="CHEBI:79214"/>
        <dbReference type="ChEBI" id="CHEBI:79216"/>
    </reaction>
    <physiologicalReaction direction="left-to-right" evidence="30">
        <dbReference type="Rhea" id="RHEA:77296"/>
    </physiologicalReaction>
</comment>
<evidence type="ECO:0000256" key="10">
    <source>
        <dbReference type="ARBA" id="ARBA00022968"/>
    </source>
</evidence>
<evidence type="ECO:0000256" key="13">
    <source>
        <dbReference type="ARBA" id="ARBA00023098"/>
    </source>
</evidence>
<evidence type="ECO:0000256" key="28">
    <source>
        <dbReference type="ARBA" id="ARBA00043833"/>
    </source>
</evidence>
<evidence type="ECO:0000256" key="23">
    <source>
        <dbReference type="ARBA" id="ARBA00042820"/>
    </source>
</evidence>
<organism evidence="32 33">
    <name type="scientific">Clupea harengus</name>
    <name type="common">Atlantic herring</name>
    <dbReference type="NCBI Taxonomy" id="7950"/>
    <lineage>
        <taxon>Eukaryota</taxon>
        <taxon>Metazoa</taxon>
        <taxon>Chordata</taxon>
        <taxon>Craniata</taxon>
        <taxon>Vertebrata</taxon>
        <taxon>Euteleostomi</taxon>
        <taxon>Actinopterygii</taxon>
        <taxon>Neopterygii</taxon>
        <taxon>Teleostei</taxon>
        <taxon>Clupei</taxon>
        <taxon>Clupeiformes</taxon>
        <taxon>Clupeoidei</taxon>
        <taxon>Clupeidae</taxon>
        <taxon>Clupea</taxon>
    </lineage>
</organism>
<evidence type="ECO:0000256" key="19">
    <source>
        <dbReference type="ARBA" id="ARBA00041024"/>
    </source>
</evidence>
<proteinExistence type="inferred from homology"/>
<evidence type="ECO:0000313" key="33">
    <source>
        <dbReference type="RefSeq" id="XP_031428757.1"/>
    </source>
</evidence>
<dbReference type="Proteomes" id="UP000515152">
    <property type="component" value="Chromosome 9"/>
</dbReference>
<comment type="similarity">
    <text evidence="5">Belongs to the glycosyltransferase 29 family.</text>
</comment>
<evidence type="ECO:0000256" key="5">
    <source>
        <dbReference type="ARBA" id="ARBA00006003"/>
    </source>
</evidence>
<dbReference type="GO" id="GO:0006491">
    <property type="term" value="P:N-glycan processing"/>
    <property type="evidence" value="ECO:0007669"/>
    <property type="project" value="TreeGrafter"/>
</dbReference>
<dbReference type="PANTHER" id="PTHR11987:SF3">
    <property type="entry name" value="ALPHA-N-ACETYLNEURAMINIDE ALPHA-2,8-SIALYLTRANSFERASE"/>
    <property type="match status" value="1"/>
</dbReference>
<evidence type="ECO:0000256" key="20">
    <source>
        <dbReference type="ARBA" id="ARBA00041950"/>
    </source>
</evidence>
<keyword evidence="12" id="KW-0333">Golgi apparatus</keyword>
<comment type="pathway">
    <text evidence="3">Protein modification; protein glycosylation.</text>
</comment>
<dbReference type="Pfam" id="PF00777">
    <property type="entry name" value="Glyco_transf_29"/>
    <property type="match status" value="1"/>
</dbReference>
<evidence type="ECO:0000256" key="24">
    <source>
        <dbReference type="ARBA" id="ARBA00043723"/>
    </source>
</evidence>
<evidence type="ECO:0000256" key="31">
    <source>
        <dbReference type="PIRSR" id="PIRSR005557-2"/>
    </source>
</evidence>
<comment type="catalytic activity">
    <reaction evidence="17">
        <text>an N-acetyl-alpha-neuraminyl-(2-&gt;3)-beta-D-galactosyl derivative + CMP-N-acetyl-beta-neuraminate = an N-acetyl-alpha-neuraminyl-(2-&gt;8)-N-acetyl-alpha-neuraminyl-(2-&gt;3)-beta-D-galactosyl derivative + CMP + H(+)</text>
        <dbReference type="Rhea" id="RHEA:19313"/>
        <dbReference type="ChEBI" id="CHEBI:15378"/>
        <dbReference type="ChEBI" id="CHEBI:57812"/>
        <dbReference type="ChEBI" id="CHEBI:60377"/>
        <dbReference type="ChEBI" id="CHEBI:140308"/>
        <dbReference type="ChEBI" id="CHEBI:140309"/>
        <dbReference type="EC" id="2.4.3.8"/>
    </reaction>
</comment>
<dbReference type="InterPro" id="IPR001675">
    <property type="entry name" value="Glyco_trans_29"/>
</dbReference>
<evidence type="ECO:0000256" key="26">
    <source>
        <dbReference type="ARBA" id="ARBA00043792"/>
    </source>
</evidence>
<keyword evidence="8" id="KW-0812">Transmembrane</keyword>
<keyword evidence="7" id="KW-0808">Transferase</keyword>
<dbReference type="OrthoDB" id="10264956at2759"/>
<sequence>MAPLRCTQKCLWLVPAVLVLCWFWIQDWRVDSSRLKSETVQPQWRNATNSEALRRNLKCRLSEWCDAETLFAVTQHNAPLGSVLRFDLDRSTSHTVDAHSFSLFVKEPPVPPHLSSCAVVGNGGILKNSGCGQEIDQAQLIIRCNLPPLTTDSGKRTHIVIVNPSIIEKRFKDRKGAKLLESLSVYNRSFIYMPAFSSRTGIKPSFWAAQTVADASANQTVLFAHPEFLRRVSAFWAARGVRVGRLSSGLFMLTLALSLCDQVDVYGFWPFPHGPDNKTLSQHYYDNVPPNSYHTMTQEFKLLTQLRDSGVIRLQLGNCVGAEHEPRH</sequence>
<dbReference type="GO" id="GO:0003828">
    <property type="term" value="F:alpha-N-acetylneuraminate alpha-2,8-sialyltransferase activity"/>
    <property type="evidence" value="ECO:0007669"/>
    <property type="project" value="UniProtKB-EC"/>
</dbReference>
<keyword evidence="14" id="KW-0472">Membrane</keyword>
<dbReference type="GO" id="GO:0009311">
    <property type="term" value="P:oligosaccharide metabolic process"/>
    <property type="evidence" value="ECO:0007669"/>
    <property type="project" value="TreeGrafter"/>
</dbReference>
<evidence type="ECO:0000256" key="2">
    <source>
        <dbReference type="ARBA" id="ARBA00004760"/>
    </source>
</evidence>
<dbReference type="EC" id="2.4.3.8" evidence="18"/>
<dbReference type="InterPro" id="IPR050943">
    <property type="entry name" value="Glycosyltr_29_Sialyltrsf"/>
</dbReference>
<evidence type="ECO:0000256" key="4">
    <source>
        <dbReference type="ARBA" id="ARBA00004991"/>
    </source>
</evidence>
<dbReference type="GO" id="GO:0000139">
    <property type="term" value="C:Golgi membrane"/>
    <property type="evidence" value="ECO:0007669"/>
    <property type="project" value="UniProtKB-SubCell"/>
</dbReference>
<dbReference type="KEGG" id="char:105909703"/>
<reference evidence="33" key="1">
    <citation type="submission" date="2025-08" db="UniProtKB">
        <authorList>
            <consortium name="RefSeq"/>
        </authorList>
    </citation>
    <scope>IDENTIFICATION</scope>
</reference>
<evidence type="ECO:0000256" key="14">
    <source>
        <dbReference type="ARBA" id="ARBA00023136"/>
    </source>
</evidence>